<accession>A0A5J9UKT5</accession>
<protein>
    <submittedName>
        <fullName evidence="2">Uncharacterized protein</fullName>
    </submittedName>
</protein>
<dbReference type="AlphaFoldDB" id="A0A5J9UKT5"/>
<sequence length="122" mass="13106">MTTAVAESFGAWAISKRISKRSCAQRNGIAERLYAAAGGSSNCDGHPACRLGGGGAGGGSGVPGGRRRRRRRLRGRAWRWRDGDAVLESKIIAIRRRCGCQVDIGPHVNDLHKHHPSELTPP</sequence>
<reference evidence="2 3" key="1">
    <citation type="journal article" date="2019" name="Sci. Rep.">
        <title>A high-quality genome of Eragrostis curvula grass provides insights into Poaceae evolution and supports new strategies to enhance forage quality.</title>
        <authorList>
            <person name="Carballo J."/>
            <person name="Santos B.A.C.M."/>
            <person name="Zappacosta D."/>
            <person name="Garbus I."/>
            <person name="Selva J.P."/>
            <person name="Gallo C.A."/>
            <person name="Diaz A."/>
            <person name="Albertini E."/>
            <person name="Caccamo M."/>
            <person name="Echenique V."/>
        </authorList>
    </citation>
    <scope>NUCLEOTIDE SEQUENCE [LARGE SCALE GENOMIC DNA]</scope>
    <source>
        <strain evidence="3">cv. Victoria</strain>
        <tissue evidence="2">Leaf</tissue>
    </source>
</reference>
<evidence type="ECO:0000256" key="1">
    <source>
        <dbReference type="SAM" id="MobiDB-lite"/>
    </source>
</evidence>
<keyword evidence="3" id="KW-1185">Reference proteome</keyword>
<dbReference type="EMBL" id="RWGY01000013">
    <property type="protein sequence ID" value="TVU24352.1"/>
    <property type="molecule type" value="Genomic_DNA"/>
</dbReference>
<feature type="region of interest" description="Disordered" evidence="1">
    <location>
        <begin position="52"/>
        <end position="72"/>
    </location>
</feature>
<evidence type="ECO:0000313" key="3">
    <source>
        <dbReference type="Proteomes" id="UP000324897"/>
    </source>
</evidence>
<gene>
    <name evidence="2" type="ORF">EJB05_26784</name>
</gene>
<dbReference type="Proteomes" id="UP000324897">
    <property type="component" value="Chromosome 2"/>
</dbReference>
<feature type="compositionally biased region" description="Gly residues" evidence="1">
    <location>
        <begin position="52"/>
        <end position="64"/>
    </location>
</feature>
<organism evidence="2 3">
    <name type="scientific">Eragrostis curvula</name>
    <name type="common">weeping love grass</name>
    <dbReference type="NCBI Taxonomy" id="38414"/>
    <lineage>
        <taxon>Eukaryota</taxon>
        <taxon>Viridiplantae</taxon>
        <taxon>Streptophyta</taxon>
        <taxon>Embryophyta</taxon>
        <taxon>Tracheophyta</taxon>
        <taxon>Spermatophyta</taxon>
        <taxon>Magnoliopsida</taxon>
        <taxon>Liliopsida</taxon>
        <taxon>Poales</taxon>
        <taxon>Poaceae</taxon>
        <taxon>PACMAD clade</taxon>
        <taxon>Chloridoideae</taxon>
        <taxon>Eragrostideae</taxon>
        <taxon>Eragrostidinae</taxon>
        <taxon>Eragrostis</taxon>
    </lineage>
</organism>
<proteinExistence type="predicted"/>
<name>A0A5J9UKT5_9POAL</name>
<comment type="caution">
    <text evidence="2">The sequence shown here is derived from an EMBL/GenBank/DDBJ whole genome shotgun (WGS) entry which is preliminary data.</text>
</comment>
<dbReference type="Gramene" id="TVU24352">
    <property type="protein sequence ID" value="TVU24352"/>
    <property type="gene ID" value="EJB05_26784"/>
</dbReference>
<evidence type="ECO:0000313" key="2">
    <source>
        <dbReference type="EMBL" id="TVU24352.1"/>
    </source>
</evidence>